<dbReference type="KEGG" id="abas:ACPOL_1152"/>
<feature type="chain" id="PRO_5016429070" evidence="6">
    <location>
        <begin position="23"/>
        <end position="531"/>
    </location>
</feature>
<evidence type="ECO:0000256" key="6">
    <source>
        <dbReference type="SAM" id="SignalP"/>
    </source>
</evidence>
<feature type="region of interest" description="Disordered" evidence="5">
    <location>
        <begin position="23"/>
        <end position="42"/>
    </location>
</feature>
<organism evidence="8 9">
    <name type="scientific">Acidisarcina polymorpha</name>
    <dbReference type="NCBI Taxonomy" id="2211140"/>
    <lineage>
        <taxon>Bacteria</taxon>
        <taxon>Pseudomonadati</taxon>
        <taxon>Acidobacteriota</taxon>
        <taxon>Terriglobia</taxon>
        <taxon>Terriglobales</taxon>
        <taxon>Acidobacteriaceae</taxon>
        <taxon>Acidisarcina</taxon>
    </lineage>
</organism>
<dbReference type="EMBL" id="CP030840">
    <property type="protein sequence ID" value="AXC10500.1"/>
    <property type="molecule type" value="Genomic_DNA"/>
</dbReference>
<evidence type="ECO:0000256" key="2">
    <source>
        <dbReference type="ARBA" id="ARBA00023136"/>
    </source>
</evidence>
<feature type="region of interest" description="Disordered" evidence="5">
    <location>
        <begin position="343"/>
        <end position="365"/>
    </location>
</feature>
<dbReference type="SUPFAM" id="SSF103088">
    <property type="entry name" value="OmpA-like"/>
    <property type="match status" value="1"/>
</dbReference>
<proteinExistence type="predicted"/>
<evidence type="ECO:0000256" key="3">
    <source>
        <dbReference type="ARBA" id="ARBA00023237"/>
    </source>
</evidence>
<feature type="domain" description="OmpA-like" evidence="7">
    <location>
        <begin position="380"/>
        <end position="497"/>
    </location>
</feature>
<dbReference type="InterPro" id="IPR050330">
    <property type="entry name" value="Bact_OuterMem_StrucFunc"/>
</dbReference>
<evidence type="ECO:0000313" key="9">
    <source>
        <dbReference type="Proteomes" id="UP000253606"/>
    </source>
</evidence>
<evidence type="ECO:0000313" key="8">
    <source>
        <dbReference type="EMBL" id="AXC10500.1"/>
    </source>
</evidence>
<evidence type="ECO:0000256" key="1">
    <source>
        <dbReference type="ARBA" id="ARBA00004442"/>
    </source>
</evidence>
<dbReference type="GO" id="GO:0009279">
    <property type="term" value="C:cell outer membrane"/>
    <property type="evidence" value="ECO:0007669"/>
    <property type="project" value="UniProtKB-SubCell"/>
</dbReference>
<dbReference type="Gene3D" id="3.30.1330.60">
    <property type="entry name" value="OmpA-like domain"/>
    <property type="match status" value="1"/>
</dbReference>
<evidence type="ECO:0000256" key="5">
    <source>
        <dbReference type="SAM" id="MobiDB-lite"/>
    </source>
</evidence>
<accession>A0A2Z5FUS7</accession>
<keyword evidence="2 4" id="KW-0472">Membrane</keyword>
<dbReference type="PRINTS" id="PR01021">
    <property type="entry name" value="OMPADOMAIN"/>
</dbReference>
<feature type="signal peptide" evidence="6">
    <location>
        <begin position="1"/>
        <end position="22"/>
    </location>
</feature>
<dbReference type="CDD" id="cd07185">
    <property type="entry name" value="OmpA_C-like"/>
    <property type="match status" value="1"/>
</dbReference>
<dbReference type="InterPro" id="IPR006664">
    <property type="entry name" value="OMP_bac"/>
</dbReference>
<reference evidence="8 9" key="1">
    <citation type="journal article" date="2018" name="Front. Microbiol.">
        <title>Hydrolytic Capabilities as a Key to Environmental Success: Chitinolytic and Cellulolytic Acidobacteria From Acidic Sub-arctic Soils and Boreal Peatlands.</title>
        <authorList>
            <person name="Belova S.E."/>
            <person name="Ravin N.V."/>
            <person name="Pankratov T.A."/>
            <person name="Rakitin A.L."/>
            <person name="Ivanova A.A."/>
            <person name="Beletsky A.V."/>
            <person name="Mardanov A.V."/>
            <person name="Sinninghe Damste J.S."/>
            <person name="Dedysh S.N."/>
        </authorList>
    </citation>
    <scope>NUCLEOTIDE SEQUENCE [LARGE SCALE GENOMIC DNA]</scope>
    <source>
        <strain evidence="8 9">SBC82</strain>
    </source>
</reference>
<gene>
    <name evidence="8" type="ORF">ACPOL_1152</name>
</gene>
<dbReference type="InterPro" id="IPR006665">
    <property type="entry name" value="OmpA-like"/>
</dbReference>
<feature type="compositionally biased region" description="Low complexity" evidence="5">
    <location>
        <begin position="343"/>
        <end position="359"/>
    </location>
</feature>
<dbReference type="OrthoDB" id="9782229at2"/>
<feature type="region of interest" description="Disordered" evidence="5">
    <location>
        <begin position="457"/>
        <end position="531"/>
    </location>
</feature>
<dbReference type="PROSITE" id="PS01068">
    <property type="entry name" value="OMPA_1"/>
    <property type="match status" value="1"/>
</dbReference>
<feature type="compositionally biased region" description="Low complexity" evidence="5">
    <location>
        <begin position="503"/>
        <end position="523"/>
    </location>
</feature>
<keyword evidence="9" id="KW-1185">Reference proteome</keyword>
<dbReference type="AlphaFoldDB" id="A0A2Z5FUS7"/>
<sequence>MRISSATTAFLFTVSVLGSARAQEMNPTAQQPSATQQPQAQMRDGVPVYRVEVVGRDIPAINYFHRSGSTRIGFQGTSLLSQGKGEASVKSERGRMTIDAKLEGLVPANSFGQEYLTYVLWAITPDGRPINLGEVLPQGSKTQITVTTDLQAYGLIITAEPYFAVTMPSDLVVMQNFVLPDRTQGIIEQVNAHATLLPRGAYVQTAGQHAVLHPITRDDKSPLELYEAINAVQIAQANGADKYAPEAFQKAQQDLTNAQDISKKSARKEQITYAREAVQGAEDARIITIRKKQEEDKQQAQEAKEAAQQAAFAAQQAADQQALRRAQADADAARAQAQAAQAQAAQRQAEQSAQQASQQTEQMRERLKDQLNQVLQTRETARGLIVNMSDVLFGFNQYNLQPEAREKLAKVSGILLAYPNLQLQVEGYTDNVGSDDYNQKLSQQRADAVRDYLTSQGVSSNNISSTGYGKSDPVADNSTNQGRAENRRVQLVVSGNSIGVQESAPSAQAQPQATPAPQPAQSTGVSNPPNQ</sequence>
<keyword evidence="3" id="KW-0998">Cell outer membrane</keyword>
<feature type="compositionally biased region" description="Low complexity" evidence="5">
    <location>
        <begin position="27"/>
        <end position="41"/>
    </location>
</feature>
<dbReference type="Proteomes" id="UP000253606">
    <property type="component" value="Chromosome"/>
</dbReference>
<dbReference type="InterPro" id="IPR006690">
    <property type="entry name" value="OMPA-like_CS"/>
</dbReference>
<dbReference type="RefSeq" id="WP_114210604.1">
    <property type="nucleotide sequence ID" value="NZ_CP030840.1"/>
</dbReference>
<dbReference type="PANTHER" id="PTHR30329">
    <property type="entry name" value="STATOR ELEMENT OF FLAGELLAR MOTOR COMPLEX"/>
    <property type="match status" value="1"/>
</dbReference>
<name>A0A2Z5FUS7_9BACT</name>
<dbReference type="PROSITE" id="PS51123">
    <property type="entry name" value="OMPA_2"/>
    <property type="match status" value="1"/>
</dbReference>
<dbReference type="PANTHER" id="PTHR30329:SF21">
    <property type="entry name" value="LIPOPROTEIN YIAD-RELATED"/>
    <property type="match status" value="1"/>
</dbReference>
<dbReference type="InterPro" id="IPR036737">
    <property type="entry name" value="OmpA-like_sf"/>
</dbReference>
<feature type="compositionally biased region" description="Polar residues" evidence="5">
    <location>
        <begin position="457"/>
        <end position="468"/>
    </location>
</feature>
<protein>
    <submittedName>
        <fullName evidence="8">Outer membrane protein A</fullName>
    </submittedName>
</protein>
<evidence type="ECO:0000256" key="4">
    <source>
        <dbReference type="PROSITE-ProRule" id="PRU00473"/>
    </source>
</evidence>
<evidence type="ECO:0000259" key="7">
    <source>
        <dbReference type="PROSITE" id="PS51123"/>
    </source>
</evidence>
<comment type="subcellular location">
    <subcellularLocation>
        <location evidence="1">Cell outer membrane</location>
    </subcellularLocation>
</comment>
<dbReference type="Pfam" id="PF00691">
    <property type="entry name" value="OmpA"/>
    <property type="match status" value="1"/>
</dbReference>
<keyword evidence="6" id="KW-0732">Signal</keyword>